<keyword evidence="11" id="KW-0963">Cytoplasm</keyword>
<dbReference type="Gene3D" id="1.10.150.570">
    <property type="entry name" value="GidA associated domain, C-terminal subdomain"/>
    <property type="match status" value="1"/>
</dbReference>
<evidence type="ECO:0000259" key="12">
    <source>
        <dbReference type="SMART" id="SM01228"/>
    </source>
</evidence>
<sequence length="631" mass="69273">MSQQDQQAYDVVVIGGGHAGCEAAAAAARLGASTALITHRRDTIGVMSCNPAIGGLGKGHLVREIDALDGLMGRVADQSGIQFRLLNRSKGPAVRGPRTQADRKLYREAMLRAVEETDNLDIVEAEVSDFEISGGKIVAVVLSDGRAIRCGAAVLTTGTFLRGLIHIGKKQIPAGRMGDKPASGLSTTLMGLGFELGRLKTGTPARLDTRTIDWDSVGRQSADADPVPFSFMTDRITVPQIDCGITHTTPETHEIIADNIDESAMYSGRIEGTGPRYCPSVEDKIVRFADRDRHQVFLEPEGLDDINVYPNGISTSLPEDVQDRFIRTIPGLENVEILQPGYAIEYDHIDPRELRPTLETKRVSGLYLAGQINGTTGYEEAGGQGLVAGLNAALAVAGKEPWIFSRTDSYLGVMIDDLTTRGVSEPYRMFTSRAEYRLTLRADNADLRLTPRGIERGLVGLTRRKEFESWKADVDQLRDHLQELTLTPAEAQRHDLKVNQDGQRRSAYALLAYTENDVARLSAIWPELGDVDRRVAEPVQTEAAYAVYLERQSRDIAIQRKEEERFIPETFDYDDLPGLSNELSHKLKSARPRTIAHASQIEGMTPAAITLVLSRLRKSEVSSTDRVAKVS</sequence>
<comment type="subunit">
    <text evidence="9 11">Homodimer. Heterotetramer of two MnmE and two MnmG subunits.</text>
</comment>
<evidence type="ECO:0000256" key="5">
    <source>
        <dbReference type="ARBA" id="ARBA00022630"/>
    </source>
</evidence>
<feature type="binding site" evidence="11">
    <location>
        <begin position="15"/>
        <end position="20"/>
    </location>
    <ligand>
        <name>FAD</name>
        <dbReference type="ChEBI" id="CHEBI:57692"/>
    </ligand>
</feature>
<dbReference type="InterPro" id="IPR002218">
    <property type="entry name" value="MnmG-rel"/>
</dbReference>
<organism evidence="13 14">
    <name type="scientific">Hoeflea prorocentri</name>
    <dbReference type="NCBI Taxonomy" id="1922333"/>
    <lineage>
        <taxon>Bacteria</taxon>
        <taxon>Pseudomonadati</taxon>
        <taxon>Pseudomonadota</taxon>
        <taxon>Alphaproteobacteria</taxon>
        <taxon>Hyphomicrobiales</taxon>
        <taxon>Rhizobiaceae</taxon>
        <taxon>Hoeflea</taxon>
    </lineage>
</organism>
<dbReference type="Proteomes" id="UP001151234">
    <property type="component" value="Unassembled WGS sequence"/>
</dbReference>
<dbReference type="SUPFAM" id="SSF51905">
    <property type="entry name" value="FAD/NAD(P)-binding domain"/>
    <property type="match status" value="1"/>
</dbReference>
<evidence type="ECO:0000256" key="7">
    <source>
        <dbReference type="ARBA" id="ARBA00022827"/>
    </source>
</evidence>
<dbReference type="Pfam" id="PF01134">
    <property type="entry name" value="GIDA"/>
    <property type="match status" value="1"/>
</dbReference>
<evidence type="ECO:0000256" key="2">
    <source>
        <dbReference type="ARBA" id="ARBA00003717"/>
    </source>
</evidence>
<dbReference type="PANTHER" id="PTHR11806">
    <property type="entry name" value="GLUCOSE INHIBITED DIVISION PROTEIN A"/>
    <property type="match status" value="1"/>
</dbReference>
<dbReference type="InterPro" id="IPR040131">
    <property type="entry name" value="MnmG_N"/>
</dbReference>
<dbReference type="GO" id="GO:0050660">
    <property type="term" value="F:flavin adenine dinucleotide binding"/>
    <property type="evidence" value="ECO:0007669"/>
    <property type="project" value="UniProtKB-UniRule"/>
</dbReference>
<dbReference type="FunFam" id="3.50.50.60:FF:000002">
    <property type="entry name" value="tRNA uridine 5-carboxymethylaminomethyl modification enzyme MnmG"/>
    <property type="match status" value="1"/>
</dbReference>
<keyword evidence="14" id="KW-1185">Reference proteome</keyword>
<dbReference type="RefSeq" id="WP_267992790.1">
    <property type="nucleotide sequence ID" value="NZ_JAPJZI010000001.1"/>
</dbReference>
<dbReference type="PROSITE" id="PS01280">
    <property type="entry name" value="GIDA_1"/>
    <property type="match status" value="1"/>
</dbReference>
<name>A0A9X3ZJU6_9HYPH</name>
<dbReference type="InterPro" id="IPR020595">
    <property type="entry name" value="MnmG-rel_CS"/>
</dbReference>
<evidence type="ECO:0000256" key="8">
    <source>
        <dbReference type="ARBA" id="ARBA00023027"/>
    </source>
</evidence>
<dbReference type="AlphaFoldDB" id="A0A9X3ZJU6"/>
<dbReference type="Pfam" id="PF13932">
    <property type="entry name" value="SAM_GIDA_C"/>
    <property type="match status" value="1"/>
</dbReference>
<evidence type="ECO:0000256" key="6">
    <source>
        <dbReference type="ARBA" id="ARBA00022694"/>
    </source>
</evidence>
<evidence type="ECO:0000313" key="14">
    <source>
        <dbReference type="Proteomes" id="UP001151234"/>
    </source>
</evidence>
<dbReference type="InterPro" id="IPR049312">
    <property type="entry name" value="GIDA_C_N"/>
</dbReference>
<keyword evidence="6 11" id="KW-0819">tRNA processing</keyword>
<dbReference type="EMBL" id="JAPJZI010000001">
    <property type="protein sequence ID" value="MDA5400975.1"/>
    <property type="molecule type" value="Genomic_DNA"/>
</dbReference>
<evidence type="ECO:0000256" key="10">
    <source>
        <dbReference type="ARBA" id="ARBA00031800"/>
    </source>
</evidence>
<evidence type="ECO:0000256" key="4">
    <source>
        <dbReference type="ARBA" id="ARBA00020461"/>
    </source>
</evidence>
<comment type="cofactor">
    <cofactor evidence="1 11">
        <name>FAD</name>
        <dbReference type="ChEBI" id="CHEBI:57692"/>
    </cofactor>
</comment>
<feature type="domain" description="tRNA uridine 5-carboxymethylaminomethyl modification enzyme C-terminal subdomain" evidence="12">
    <location>
        <begin position="543"/>
        <end position="614"/>
    </location>
</feature>
<dbReference type="GO" id="GO:0002098">
    <property type="term" value="P:tRNA wobble uridine modification"/>
    <property type="evidence" value="ECO:0007669"/>
    <property type="project" value="InterPro"/>
</dbReference>
<keyword evidence="7 11" id="KW-0274">FAD</keyword>
<comment type="caution">
    <text evidence="11">Lacks conserved residue(s) required for the propagation of feature annotation.</text>
</comment>
<evidence type="ECO:0000256" key="1">
    <source>
        <dbReference type="ARBA" id="ARBA00001974"/>
    </source>
</evidence>
<comment type="caution">
    <text evidence="13">The sequence shown here is derived from an EMBL/GenBank/DDBJ whole genome shotgun (WGS) entry which is preliminary data.</text>
</comment>
<keyword evidence="8 11" id="KW-0520">NAD</keyword>
<reference evidence="13" key="1">
    <citation type="submission" date="2022-11" db="EMBL/GenBank/DDBJ databases">
        <title>Draft genome sequence of Hoeflea poritis E7-10 and Hoeflea prorocentri PM5-8, separated from scleractinian coral Porites lutea and marine dinoflagellate.</title>
        <authorList>
            <person name="Zhang G."/>
            <person name="Wei Q."/>
            <person name="Cai L."/>
        </authorList>
    </citation>
    <scope>NUCLEOTIDE SEQUENCE</scope>
    <source>
        <strain evidence="13">PM5-8</strain>
    </source>
</reference>
<comment type="similarity">
    <text evidence="3 11">Belongs to the MnmG family.</text>
</comment>
<accession>A0A9X3ZJU6</accession>
<proteinExistence type="inferred from homology"/>
<dbReference type="NCBIfam" id="TIGR00136">
    <property type="entry name" value="mnmG_gidA"/>
    <property type="match status" value="1"/>
</dbReference>
<dbReference type="InterPro" id="IPR026904">
    <property type="entry name" value="MnmG_C"/>
</dbReference>
<dbReference type="FunFam" id="1.10.150.570:FF:000001">
    <property type="entry name" value="tRNA uridine 5-carboxymethylaminomethyl modification enzyme MnmG"/>
    <property type="match status" value="1"/>
</dbReference>
<evidence type="ECO:0000256" key="11">
    <source>
        <dbReference type="HAMAP-Rule" id="MF_00129"/>
    </source>
</evidence>
<dbReference type="PROSITE" id="PS01281">
    <property type="entry name" value="GIDA_2"/>
    <property type="match status" value="1"/>
</dbReference>
<comment type="function">
    <text evidence="2 11">NAD-binding protein involved in the addition of a carboxymethylaminomethyl (cmnm) group at the wobble position (U34) of certain tRNAs, forming tRNA-cmnm(5)s(2)U34.</text>
</comment>
<dbReference type="SMART" id="SM01228">
    <property type="entry name" value="GIDA_assoc_3"/>
    <property type="match status" value="1"/>
</dbReference>
<dbReference type="GO" id="GO:0005829">
    <property type="term" value="C:cytosol"/>
    <property type="evidence" value="ECO:0007669"/>
    <property type="project" value="TreeGrafter"/>
</dbReference>
<dbReference type="Gene3D" id="3.50.50.60">
    <property type="entry name" value="FAD/NAD(P)-binding domain"/>
    <property type="match status" value="2"/>
</dbReference>
<dbReference type="InterPro" id="IPR004416">
    <property type="entry name" value="MnmG"/>
</dbReference>
<evidence type="ECO:0000256" key="9">
    <source>
        <dbReference type="ARBA" id="ARBA00025948"/>
    </source>
</evidence>
<dbReference type="InterPro" id="IPR047001">
    <property type="entry name" value="MnmG_C_subdom"/>
</dbReference>
<dbReference type="InterPro" id="IPR044920">
    <property type="entry name" value="MnmG_C_subdom_sf"/>
</dbReference>
<feature type="binding site" evidence="11">
    <location>
        <begin position="274"/>
        <end position="288"/>
    </location>
    <ligand>
        <name>NAD(+)</name>
        <dbReference type="ChEBI" id="CHEBI:57540"/>
    </ligand>
</feature>
<dbReference type="HAMAP" id="MF_00129">
    <property type="entry name" value="MnmG_GidA"/>
    <property type="match status" value="1"/>
</dbReference>
<dbReference type="PANTHER" id="PTHR11806:SF0">
    <property type="entry name" value="PROTEIN MTO1 HOMOLOG, MITOCHONDRIAL"/>
    <property type="match status" value="1"/>
</dbReference>
<comment type="subcellular location">
    <subcellularLocation>
        <location evidence="11">Cytoplasm</location>
    </subcellularLocation>
</comment>
<dbReference type="Pfam" id="PF21680">
    <property type="entry name" value="GIDA_C_1st"/>
    <property type="match status" value="1"/>
</dbReference>
<dbReference type="FunFam" id="3.50.50.60:FF:000082">
    <property type="entry name" value="protein MTO1 homolog, mitochondrial isoform X1"/>
    <property type="match status" value="1"/>
</dbReference>
<gene>
    <name evidence="11 13" type="primary">mnmG</name>
    <name evidence="11" type="synonym">gidA</name>
    <name evidence="13" type="ORF">OQ273_20545</name>
</gene>
<dbReference type="GO" id="GO:0030488">
    <property type="term" value="P:tRNA methylation"/>
    <property type="evidence" value="ECO:0007669"/>
    <property type="project" value="TreeGrafter"/>
</dbReference>
<keyword evidence="5 11" id="KW-0285">Flavoprotein</keyword>
<evidence type="ECO:0000256" key="3">
    <source>
        <dbReference type="ARBA" id="ARBA00007653"/>
    </source>
</evidence>
<evidence type="ECO:0000313" key="13">
    <source>
        <dbReference type="EMBL" id="MDA5400975.1"/>
    </source>
</evidence>
<protein>
    <recommendedName>
        <fullName evidence="4 11">tRNA uridine 5-carboxymethylaminomethyl modification enzyme MnmG</fullName>
    </recommendedName>
    <alternativeName>
        <fullName evidence="10 11">Glucose-inhibited division protein A</fullName>
    </alternativeName>
</protein>
<dbReference type="InterPro" id="IPR036188">
    <property type="entry name" value="FAD/NAD-bd_sf"/>
</dbReference>